<dbReference type="OMA" id="MQSWFTF"/>
<accession>A0A3G9G5S5</accession>
<gene>
    <name evidence="1" type="ORF">EM6_1747</name>
</gene>
<dbReference type="InterPro" id="IPR045502">
    <property type="entry name" value="DUF6489"/>
</dbReference>
<dbReference type="Proteomes" id="UP000278756">
    <property type="component" value="Chromosome 1"/>
</dbReference>
<evidence type="ECO:0000313" key="1">
    <source>
        <dbReference type="EMBL" id="BBF81151.1"/>
    </source>
</evidence>
<dbReference type="OrthoDB" id="5740990at2"/>
<protein>
    <submittedName>
        <fullName evidence="1">Uncharacterized protein</fullName>
    </submittedName>
</protein>
<dbReference type="EMBL" id="AP018827">
    <property type="protein sequence ID" value="BBF81151.1"/>
    <property type="molecule type" value="Genomic_DNA"/>
</dbReference>
<reference evidence="2" key="1">
    <citation type="journal article" date="2017" name="Biotechnol. Biofuels">
        <title>Evaluation of environmental bacterial communities as a factor affecting the growth of duckweed Lemna minor.</title>
        <authorList>
            <person name="Ishizawa H."/>
            <person name="Kuroda M."/>
            <person name="Morikawa M."/>
            <person name="Ike M."/>
        </authorList>
    </citation>
    <scope>NUCLEOTIDE SEQUENCE [LARGE SCALE GENOMIC DNA]</scope>
    <source>
        <strain evidence="2">M6</strain>
    </source>
</reference>
<dbReference type="RefSeq" id="WP_013477677.1">
    <property type="nucleotide sequence ID" value="NZ_AP018827.1"/>
</dbReference>
<organism evidence="1 2">
    <name type="scientific">Asticcacaulis excentricus</name>
    <dbReference type="NCBI Taxonomy" id="78587"/>
    <lineage>
        <taxon>Bacteria</taxon>
        <taxon>Pseudomonadati</taxon>
        <taxon>Pseudomonadota</taxon>
        <taxon>Alphaproteobacteria</taxon>
        <taxon>Caulobacterales</taxon>
        <taxon>Caulobacteraceae</taxon>
        <taxon>Asticcacaulis</taxon>
    </lineage>
</organism>
<dbReference type="AlphaFoldDB" id="A0A3G9G5S5"/>
<sequence>MKVTFDIECTPQEARAFLGLPNVETLNDYMVEQMKARVEQNIQSMQPEEIIKTWSSFGVQAQDHFLKMMQSAATASMGGFKGGK</sequence>
<reference evidence="2" key="2">
    <citation type="journal article" date="2017" name="Plant Physiol. Biochem.">
        <title>Differential oxidative and antioxidative response of duckweed Lemna minor toward plant growth promoting/inhibiting bacteria.</title>
        <authorList>
            <person name="Ishizawa H."/>
            <person name="Kuroda M."/>
            <person name="Morikawa M."/>
            <person name="Ike M."/>
        </authorList>
    </citation>
    <scope>NUCLEOTIDE SEQUENCE [LARGE SCALE GENOMIC DNA]</scope>
    <source>
        <strain evidence="2">M6</strain>
    </source>
</reference>
<proteinExistence type="predicted"/>
<dbReference type="Pfam" id="PF20099">
    <property type="entry name" value="DUF6489"/>
    <property type="match status" value="1"/>
</dbReference>
<evidence type="ECO:0000313" key="2">
    <source>
        <dbReference type="Proteomes" id="UP000278756"/>
    </source>
</evidence>
<name>A0A3G9G5S5_9CAUL</name>